<gene>
    <name evidence="1" type="ORF">PBY51_003543</name>
</gene>
<reference evidence="1 2" key="2">
    <citation type="journal article" date="2023" name="Mol. Biol. Evol.">
        <title>Genomics of Secondarily Temperate Adaptation in the Only Non-Antarctic Icefish.</title>
        <authorList>
            <person name="Rivera-Colon A.G."/>
            <person name="Rayamajhi N."/>
            <person name="Minhas B.F."/>
            <person name="Madrigal G."/>
            <person name="Bilyk K.T."/>
            <person name="Yoon V."/>
            <person name="Hune M."/>
            <person name="Gregory S."/>
            <person name="Cheng C.H.C."/>
            <person name="Catchen J.M."/>
        </authorList>
    </citation>
    <scope>NUCLEOTIDE SEQUENCE [LARGE SCALE GENOMIC DNA]</scope>
    <source>
        <strain evidence="1">JMC-PN-2008</strain>
    </source>
</reference>
<reference evidence="1 2" key="1">
    <citation type="journal article" date="2023" name="Genes (Basel)">
        <title>Chromosome-Level Genome Assembly and Circadian Gene Repertoire of the Patagonia Blennie Eleginops maclovinus-The Closest Ancestral Proxy of Antarctic Cryonotothenioids.</title>
        <authorList>
            <person name="Cheng C.C."/>
            <person name="Rivera-Colon A.G."/>
            <person name="Minhas B.F."/>
            <person name="Wilson L."/>
            <person name="Rayamajhi N."/>
            <person name="Vargas-Chacoff L."/>
            <person name="Catchen J.M."/>
        </authorList>
    </citation>
    <scope>NUCLEOTIDE SEQUENCE [LARGE SCALE GENOMIC DNA]</scope>
    <source>
        <strain evidence="1">JMC-PN-2008</strain>
    </source>
</reference>
<proteinExistence type="predicted"/>
<organism evidence="1 2">
    <name type="scientific">Eleginops maclovinus</name>
    <name type="common">Patagonian blennie</name>
    <name type="synonym">Eleginus maclovinus</name>
    <dbReference type="NCBI Taxonomy" id="56733"/>
    <lineage>
        <taxon>Eukaryota</taxon>
        <taxon>Metazoa</taxon>
        <taxon>Chordata</taxon>
        <taxon>Craniata</taxon>
        <taxon>Vertebrata</taxon>
        <taxon>Euteleostomi</taxon>
        <taxon>Actinopterygii</taxon>
        <taxon>Neopterygii</taxon>
        <taxon>Teleostei</taxon>
        <taxon>Neoteleostei</taxon>
        <taxon>Acanthomorphata</taxon>
        <taxon>Eupercaria</taxon>
        <taxon>Perciformes</taxon>
        <taxon>Notothenioidei</taxon>
        <taxon>Eleginopidae</taxon>
        <taxon>Eleginops</taxon>
    </lineage>
</organism>
<name>A0AAN7Y2J6_ELEMC</name>
<sequence length="102" mass="12107">MEARTEEVEKKGQEEIEEQRLRERMEVVVEENPQLEIEEEVEEDKQRQRLEIHRHLQGEDRQAPAQKIHERQTQAGREVISMQRSLVAAHISQTLVLFKLSP</sequence>
<dbReference type="EMBL" id="JAUZQC010000005">
    <property type="protein sequence ID" value="KAK5870610.1"/>
    <property type="molecule type" value="Genomic_DNA"/>
</dbReference>
<evidence type="ECO:0000313" key="2">
    <source>
        <dbReference type="Proteomes" id="UP001346869"/>
    </source>
</evidence>
<keyword evidence="2" id="KW-1185">Reference proteome</keyword>
<accession>A0AAN7Y2J6</accession>
<dbReference type="Proteomes" id="UP001346869">
    <property type="component" value="Unassembled WGS sequence"/>
</dbReference>
<comment type="caution">
    <text evidence="1">The sequence shown here is derived from an EMBL/GenBank/DDBJ whole genome shotgun (WGS) entry which is preliminary data.</text>
</comment>
<protein>
    <submittedName>
        <fullName evidence="1">Uncharacterized protein</fullName>
    </submittedName>
</protein>
<evidence type="ECO:0000313" key="1">
    <source>
        <dbReference type="EMBL" id="KAK5870610.1"/>
    </source>
</evidence>
<dbReference type="AlphaFoldDB" id="A0AAN7Y2J6"/>